<evidence type="ECO:0000256" key="10">
    <source>
        <dbReference type="SAM" id="MobiDB-lite"/>
    </source>
</evidence>
<feature type="region of interest" description="Disordered" evidence="10">
    <location>
        <begin position="278"/>
        <end position="306"/>
    </location>
</feature>
<dbReference type="GO" id="GO:0050852">
    <property type="term" value="P:T cell receptor signaling pathway"/>
    <property type="evidence" value="ECO:0007669"/>
    <property type="project" value="Ensembl"/>
</dbReference>
<dbReference type="GO" id="GO:0010628">
    <property type="term" value="P:positive regulation of gene expression"/>
    <property type="evidence" value="ECO:0007669"/>
    <property type="project" value="Ensembl"/>
</dbReference>
<dbReference type="GO" id="GO:0055118">
    <property type="term" value="P:negative regulation of cardiac muscle contraction"/>
    <property type="evidence" value="ECO:0007669"/>
    <property type="project" value="Ensembl"/>
</dbReference>
<dbReference type="GO" id="GO:0032715">
    <property type="term" value="P:negative regulation of interleukin-6 production"/>
    <property type="evidence" value="ECO:0007669"/>
    <property type="project" value="Ensembl"/>
</dbReference>
<dbReference type="GO" id="GO:0032720">
    <property type="term" value="P:negative regulation of tumor necrosis factor production"/>
    <property type="evidence" value="ECO:0007669"/>
    <property type="project" value="Ensembl"/>
</dbReference>
<dbReference type="Pfam" id="PF11977">
    <property type="entry name" value="RNase_Zc3h12a"/>
    <property type="match status" value="1"/>
</dbReference>
<dbReference type="FunFam" id="3.40.50.11980:FF:000001">
    <property type="entry name" value="ZC3H12A isoform 1"/>
    <property type="match status" value="1"/>
</dbReference>
<dbReference type="GO" id="GO:0004532">
    <property type="term" value="F:RNA exonuclease activity"/>
    <property type="evidence" value="ECO:0007669"/>
    <property type="project" value="Ensembl"/>
</dbReference>
<dbReference type="GO" id="GO:2000379">
    <property type="term" value="P:positive regulation of reactive oxygen species metabolic process"/>
    <property type="evidence" value="ECO:0007669"/>
    <property type="project" value="Ensembl"/>
</dbReference>
<dbReference type="GO" id="GO:0016579">
    <property type="term" value="P:protein deubiquitination"/>
    <property type="evidence" value="ECO:0007669"/>
    <property type="project" value="Ensembl"/>
</dbReference>
<dbReference type="InterPro" id="IPR040546">
    <property type="entry name" value="Rege-1_UBA-like"/>
</dbReference>
<dbReference type="GO" id="GO:0005654">
    <property type="term" value="C:nucleoplasm"/>
    <property type="evidence" value="ECO:0007669"/>
    <property type="project" value="Ensembl"/>
</dbReference>
<feature type="domain" description="RNase NYN" evidence="11">
    <location>
        <begin position="135"/>
        <end position="289"/>
    </location>
</feature>
<evidence type="ECO:0000256" key="6">
    <source>
        <dbReference type="ARBA" id="ARBA00022771"/>
    </source>
</evidence>
<reference evidence="14" key="2">
    <citation type="submission" date="2025-08" db="UniProtKB">
        <authorList>
            <consortium name="Ensembl"/>
        </authorList>
    </citation>
    <scope>IDENTIFICATION</scope>
</reference>
<dbReference type="GO" id="GO:0003677">
    <property type="term" value="F:DNA binding"/>
    <property type="evidence" value="ECO:0007669"/>
    <property type="project" value="Ensembl"/>
</dbReference>
<evidence type="ECO:0000313" key="14">
    <source>
        <dbReference type="Ensembl" id="ENSSVLP00005003062.1"/>
    </source>
</evidence>
<keyword evidence="15" id="KW-1185">Reference proteome</keyword>
<feature type="domain" description="Rege-1 UBA-like" evidence="12">
    <location>
        <begin position="49"/>
        <end position="88"/>
    </location>
</feature>
<dbReference type="Gene3D" id="3.40.50.11980">
    <property type="match status" value="1"/>
</dbReference>
<dbReference type="GO" id="GO:1900745">
    <property type="term" value="P:positive regulation of p38MAPK cascade"/>
    <property type="evidence" value="ECO:0007669"/>
    <property type="project" value="Ensembl"/>
</dbReference>
<dbReference type="InterPro" id="IPR051101">
    <property type="entry name" value="ZC3H12/N4BP1_RNase_Reg"/>
</dbReference>
<dbReference type="GO" id="GO:0032991">
    <property type="term" value="C:protein-containing complex"/>
    <property type="evidence" value="ECO:0007669"/>
    <property type="project" value="Ensembl"/>
</dbReference>
<feature type="region of interest" description="Disordered" evidence="10">
    <location>
        <begin position="1"/>
        <end position="47"/>
    </location>
</feature>
<dbReference type="GO" id="GO:0004843">
    <property type="term" value="F:cysteine-type deubiquitinase activity"/>
    <property type="evidence" value="ECO:0007669"/>
    <property type="project" value="Ensembl"/>
</dbReference>
<evidence type="ECO:0000256" key="3">
    <source>
        <dbReference type="ARBA" id="ARBA00022722"/>
    </source>
</evidence>
<dbReference type="GO" id="GO:0002230">
    <property type="term" value="P:positive regulation of defense response to virus by host"/>
    <property type="evidence" value="ECO:0007669"/>
    <property type="project" value="Ensembl"/>
</dbReference>
<keyword evidence="8" id="KW-0862">Zinc</keyword>
<evidence type="ECO:0000259" key="12">
    <source>
        <dbReference type="Pfam" id="PF18039"/>
    </source>
</evidence>
<evidence type="ECO:0000313" key="15">
    <source>
        <dbReference type="Proteomes" id="UP000694564"/>
    </source>
</evidence>
<dbReference type="GO" id="GO:0032689">
    <property type="term" value="P:negative regulation of type II interferon production"/>
    <property type="evidence" value="ECO:0007669"/>
    <property type="project" value="Ensembl"/>
</dbReference>
<organism evidence="14 15">
    <name type="scientific">Sciurus vulgaris</name>
    <name type="common">Eurasian red squirrel</name>
    <dbReference type="NCBI Taxonomy" id="55149"/>
    <lineage>
        <taxon>Eukaryota</taxon>
        <taxon>Metazoa</taxon>
        <taxon>Chordata</taxon>
        <taxon>Craniata</taxon>
        <taxon>Vertebrata</taxon>
        <taxon>Euteleostomi</taxon>
        <taxon>Mammalia</taxon>
        <taxon>Eutheria</taxon>
        <taxon>Euarchontoglires</taxon>
        <taxon>Glires</taxon>
        <taxon>Rodentia</taxon>
        <taxon>Sciuromorpha</taxon>
        <taxon>Sciuridae</taxon>
        <taxon>Sciurinae</taxon>
        <taxon>Sciurini</taxon>
        <taxon>Sciurus</taxon>
    </lineage>
</organism>
<dbReference type="OrthoDB" id="392925at2759"/>
<keyword evidence="5" id="KW-0255">Endonuclease</keyword>
<reference evidence="14" key="1">
    <citation type="submission" date="2020-06" db="EMBL/GenBank/DDBJ databases">
        <authorList>
            <consortium name="Wellcome Sanger Institute Data Sharing"/>
        </authorList>
    </citation>
    <scope>NUCLEOTIDE SEQUENCE [LARGE SCALE GENOMIC DNA]</scope>
</reference>
<dbReference type="GO" id="GO:0098586">
    <property type="term" value="P:cellular response to virus"/>
    <property type="evidence" value="ECO:0007669"/>
    <property type="project" value="Ensembl"/>
</dbReference>
<dbReference type="GO" id="GO:0044828">
    <property type="term" value="P:host-mediated suppression of viral genome replication"/>
    <property type="evidence" value="ECO:0007669"/>
    <property type="project" value="Ensembl"/>
</dbReference>
<proteinExistence type="inferred from homology"/>
<keyword evidence="6" id="KW-0863">Zinc-finger</keyword>
<dbReference type="GO" id="GO:0004521">
    <property type="term" value="F:RNA endonuclease activity"/>
    <property type="evidence" value="ECO:0007669"/>
    <property type="project" value="Ensembl"/>
</dbReference>
<evidence type="ECO:0000256" key="8">
    <source>
        <dbReference type="ARBA" id="ARBA00022833"/>
    </source>
</evidence>
<evidence type="ECO:0000256" key="9">
    <source>
        <dbReference type="ARBA" id="ARBA00022842"/>
    </source>
</evidence>
<dbReference type="GO" id="GO:0045600">
    <property type="term" value="P:positive regulation of fat cell differentiation"/>
    <property type="evidence" value="ECO:0007669"/>
    <property type="project" value="Ensembl"/>
</dbReference>
<evidence type="ECO:0000256" key="7">
    <source>
        <dbReference type="ARBA" id="ARBA00022801"/>
    </source>
</evidence>
<dbReference type="InterPro" id="IPR021869">
    <property type="entry name" value="RNase_Zc3h12_NYN"/>
</dbReference>
<dbReference type="GO" id="GO:1904637">
    <property type="term" value="P:cellular response to ionomycin"/>
    <property type="evidence" value="ECO:0007669"/>
    <property type="project" value="Ensembl"/>
</dbReference>
<dbReference type="GO" id="GO:0042149">
    <property type="term" value="P:cellular response to glucose starvation"/>
    <property type="evidence" value="ECO:0007669"/>
    <property type="project" value="Ensembl"/>
</dbReference>
<keyword evidence="9" id="KW-0460">Magnesium</keyword>
<keyword evidence="3" id="KW-0540">Nuclease</keyword>
<dbReference type="GO" id="GO:0045944">
    <property type="term" value="P:positive regulation of transcription by RNA polymerase II"/>
    <property type="evidence" value="ECO:0007669"/>
    <property type="project" value="Ensembl"/>
</dbReference>
<gene>
    <name evidence="14" type="primary">ZC3H12A</name>
</gene>
<dbReference type="GO" id="GO:0010595">
    <property type="term" value="P:positive regulation of endothelial cell migration"/>
    <property type="evidence" value="ECO:0007669"/>
    <property type="project" value="Ensembl"/>
</dbReference>
<dbReference type="GO" id="GO:0000932">
    <property type="term" value="C:P-body"/>
    <property type="evidence" value="ECO:0007669"/>
    <property type="project" value="Ensembl"/>
</dbReference>
<dbReference type="GO" id="GO:0008270">
    <property type="term" value="F:zinc ion binding"/>
    <property type="evidence" value="ECO:0007669"/>
    <property type="project" value="UniProtKB-KW"/>
</dbReference>
<dbReference type="GO" id="GO:0043031">
    <property type="term" value="P:negative regulation of macrophage activation"/>
    <property type="evidence" value="ECO:0007669"/>
    <property type="project" value="Ensembl"/>
</dbReference>
<keyword evidence="4" id="KW-0479">Metal-binding</keyword>
<dbReference type="GO" id="GO:0032691">
    <property type="term" value="P:negative regulation of interleukin-1 beta production"/>
    <property type="evidence" value="ECO:0007669"/>
    <property type="project" value="Ensembl"/>
</dbReference>
<dbReference type="GO" id="GO:0071356">
    <property type="term" value="P:cellular response to tumor necrosis factor"/>
    <property type="evidence" value="ECO:0007669"/>
    <property type="project" value="Ensembl"/>
</dbReference>
<accession>A0A8D2ART3</accession>
<dbReference type="GO" id="GO:0005856">
    <property type="term" value="C:cytoskeleton"/>
    <property type="evidence" value="ECO:0007669"/>
    <property type="project" value="Ensembl"/>
</dbReference>
<dbReference type="GO" id="GO:1900119">
    <property type="term" value="P:positive regulation of execution phase of apoptosis"/>
    <property type="evidence" value="ECO:0007669"/>
    <property type="project" value="Ensembl"/>
</dbReference>
<evidence type="ECO:0000256" key="1">
    <source>
        <dbReference type="ARBA" id="ARBA00001946"/>
    </source>
</evidence>
<dbReference type="PANTHER" id="PTHR12876">
    <property type="entry name" value="N4BP1-RELATED"/>
    <property type="match status" value="1"/>
</dbReference>
<dbReference type="GO" id="GO:2000320">
    <property type="term" value="P:negative regulation of T-helper 17 cell differentiation"/>
    <property type="evidence" value="ECO:0007669"/>
    <property type="project" value="Ensembl"/>
</dbReference>
<keyword evidence="7" id="KW-0378">Hydrolase</keyword>
<dbReference type="GO" id="GO:0035925">
    <property type="term" value="F:mRNA 3'-UTR AU-rich region binding"/>
    <property type="evidence" value="ECO:0007669"/>
    <property type="project" value="Ensembl"/>
</dbReference>
<dbReference type="GO" id="GO:0043124">
    <property type="term" value="P:negative regulation of canonical NF-kappaB signal transduction"/>
    <property type="evidence" value="ECO:0007669"/>
    <property type="project" value="Ensembl"/>
</dbReference>
<dbReference type="GO" id="GO:0051259">
    <property type="term" value="P:protein complex oligomerization"/>
    <property type="evidence" value="ECO:0007669"/>
    <property type="project" value="Ensembl"/>
</dbReference>
<dbReference type="GO" id="GO:1903003">
    <property type="term" value="P:positive regulation of protein deubiquitination"/>
    <property type="evidence" value="ECO:0007669"/>
    <property type="project" value="Ensembl"/>
</dbReference>
<dbReference type="GO" id="GO:0030867">
    <property type="term" value="C:rough endoplasmic reticulum membrane"/>
    <property type="evidence" value="ECO:0007669"/>
    <property type="project" value="Ensembl"/>
</dbReference>
<dbReference type="GO" id="GO:1990869">
    <property type="term" value="P:cellular response to chemokine"/>
    <property type="evidence" value="ECO:0007669"/>
    <property type="project" value="Ensembl"/>
</dbReference>
<dbReference type="GO" id="GO:0071222">
    <property type="term" value="P:cellular response to lipopolysaccharide"/>
    <property type="evidence" value="ECO:0007669"/>
    <property type="project" value="Ensembl"/>
</dbReference>
<dbReference type="GO" id="GO:0010508">
    <property type="term" value="P:positive regulation of autophagy"/>
    <property type="evidence" value="ECO:0007669"/>
    <property type="project" value="Ensembl"/>
</dbReference>
<protein>
    <submittedName>
        <fullName evidence="14">Zinc finger CCCH-type containing 12A</fullName>
    </submittedName>
</protein>
<dbReference type="GO" id="GO:0006402">
    <property type="term" value="P:mRNA catabolic process"/>
    <property type="evidence" value="ECO:0007669"/>
    <property type="project" value="Ensembl"/>
</dbReference>
<dbReference type="Pfam" id="PF18039">
    <property type="entry name" value="UBA_6"/>
    <property type="match status" value="1"/>
</dbReference>
<evidence type="ECO:0000256" key="2">
    <source>
        <dbReference type="ARBA" id="ARBA00010922"/>
    </source>
</evidence>
<evidence type="ECO:0000259" key="11">
    <source>
        <dbReference type="Pfam" id="PF11977"/>
    </source>
</evidence>
<dbReference type="CDD" id="cd18729">
    <property type="entry name" value="PIN_Zc3h12-like"/>
    <property type="match status" value="1"/>
</dbReference>
<reference evidence="14" key="3">
    <citation type="submission" date="2025-09" db="UniProtKB">
        <authorList>
            <consortium name="Ensembl"/>
        </authorList>
    </citation>
    <scope>IDENTIFICATION</scope>
</reference>
<sequence length="598" mass="65389">MSGPCGERPVQKASPTMSLWGLEDSHSCRGPPRPAQEPTPEEASASELQMKVDFFRKLGYSSSEIHSVLQKLGVQADTNTVLGELVKHNAAPERERQSSPDPCSQLPLVPRGGGTPKAPSLEPSLPDEDKEGRDLRPVVIDGSNVAMSHGNKEVFSCRGILLAVTWFLERGHTDITVFVPSWRKEQPRPDVPITDQHILRELEKKKILVFTPSRRVGGKRVVCYDDRFIVKLAYDSDGVVVSNDTYRDLQGERQEWKRFIEERLLMYSFVNDKFMPPDDPLGRHGPSLDNFLRKKPLPSEHRKQPCPYGRKCTYGVKCRFFHPERPSRPQRSVADELRANALLSPARAPGKDKSSQRSSPSPQSGSLPTEGEQSSQEGKKLGARASPGPRQEGLTQTFAPAGRSLPLSGVSGGTFGPTDWLPQTLDSLPYTSQDCLDSGIGSLESQMSELWGVRAGGPSEPGPPRDPYSGYRHYGSELQAAPAFPAFGRAMGAGHFSVPADYTPPPPAFASREYWSEPYPLPPPTPVLEPQVPSPGAGGGPWGGAGGLAKERASVYTKLCGVFPPHLVEAVMGRFPQLLDPQQLAAEILSYKSQHLAE</sequence>
<feature type="domain" description="Endoribonuclease Regnase 1/ZC3H12 C-terminal" evidence="13">
    <location>
        <begin position="549"/>
        <end position="592"/>
    </location>
</feature>
<dbReference type="GO" id="GO:0035198">
    <property type="term" value="F:miRNA binding"/>
    <property type="evidence" value="ECO:0007669"/>
    <property type="project" value="Ensembl"/>
</dbReference>
<dbReference type="GO" id="GO:0045019">
    <property type="term" value="P:negative regulation of nitric oxide biosynthetic process"/>
    <property type="evidence" value="ECO:0007669"/>
    <property type="project" value="Ensembl"/>
</dbReference>
<dbReference type="GO" id="GO:1903936">
    <property type="term" value="P:cellular response to sodium arsenite"/>
    <property type="evidence" value="ECO:0007669"/>
    <property type="project" value="Ensembl"/>
</dbReference>
<dbReference type="PANTHER" id="PTHR12876:SF10">
    <property type="entry name" value="ENDORIBONUCLEASE ZC3H12A"/>
    <property type="match status" value="1"/>
</dbReference>
<dbReference type="GO" id="GO:0045766">
    <property type="term" value="P:positive regulation of angiogenesis"/>
    <property type="evidence" value="ECO:0007669"/>
    <property type="project" value="Ensembl"/>
</dbReference>
<dbReference type="GO" id="GO:0010587">
    <property type="term" value="P:miRNA catabolic process"/>
    <property type="evidence" value="ECO:0007669"/>
    <property type="project" value="Ensembl"/>
</dbReference>
<feature type="region of interest" description="Disordered" evidence="10">
    <location>
        <begin position="343"/>
        <end position="410"/>
    </location>
</feature>
<comment type="similarity">
    <text evidence="2">Belongs to the ZC3H12 family.</text>
</comment>
<dbReference type="InterPro" id="IPR040757">
    <property type="entry name" value="Regnase_1/ZC3H12_C"/>
</dbReference>
<dbReference type="Pfam" id="PF18561">
    <property type="entry name" value="Regnase_1_C"/>
    <property type="match status" value="1"/>
</dbReference>
<name>A0A8D2ART3_SCIVU</name>
<feature type="region of interest" description="Disordered" evidence="10">
    <location>
        <begin position="90"/>
        <end position="133"/>
    </location>
</feature>
<comment type="cofactor">
    <cofactor evidence="1">
        <name>Mg(2+)</name>
        <dbReference type="ChEBI" id="CHEBI:18420"/>
    </cofactor>
</comment>
<evidence type="ECO:0000256" key="4">
    <source>
        <dbReference type="ARBA" id="ARBA00022723"/>
    </source>
</evidence>
<dbReference type="GO" id="GO:0035613">
    <property type="term" value="F:RNA stem-loop binding"/>
    <property type="evidence" value="ECO:0007669"/>
    <property type="project" value="Ensembl"/>
</dbReference>
<dbReference type="GO" id="GO:0006974">
    <property type="term" value="P:DNA damage response"/>
    <property type="evidence" value="ECO:0007669"/>
    <property type="project" value="Ensembl"/>
</dbReference>
<feature type="compositionally biased region" description="Low complexity" evidence="10">
    <location>
        <begin position="356"/>
        <end position="366"/>
    </location>
</feature>
<dbReference type="GO" id="GO:0003682">
    <property type="term" value="F:chromatin binding"/>
    <property type="evidence" value="ECO:0007669"/>
    <property type="project" value="Ensembl"/>
</dbReference>
<evidence type="ECO:0000259" key="13">
    <source>
        <dbReference type="Pfam" id="PF18561"/>
    </source>
</evidence>
<dbReference type="GO" id="GO:0061158">
    <property type="term" value="P:3'-UTR-mediated mRNA destabilization"/>
    <property type="evidence" value="ECO:0007669"/>
    <property type="project" value="Ensembl"/>
</dbReference>
<dbReference type="GO" id="GO:0042307">
    <property type="term" value="P:positive regulation of protein import into nucleus"/>
    <property type="evidence" value="ECO:0007669"/>
    <property type="project" value="Ensembl"/>
</dbReference>
<dbReference type="GO" id="GO:1900016">
    <property type="term" value="P:negative regulation of cytokine production involved in inflammatory response"/>
    <property type="evidence" value="ECO:0007669"/>
    <property type="project" value="Ensembl"/>
</dbReference>
<dbReference type="Proteomes" id="UP000694564">
    <property type="component" value="Chromosome 1"/>
</dbReference>
<dbReference type="Ensembl" id="ENSSVLT00005003349.1">
    <property type="protein sequence ID" value="ENSSVLP00005003062.1"/>
    <property type="gene ID" value="ENSSVLG00005002445.1"/>
</dbReference>
<dbReference type="GO" id="GO:0010884">
    <property type="term" value="P:positive regulation of lipid storage"/>
    <property type="evidence" value="ECO:0007669"/>
    <property type="project" value="Ensembl"/>
</dbReference>
<evidence type="ECO:0000256" key="5">
    <source>
        <dbReference type="ARBA" id="ARBA00022759"/>
    </source>
</evidence>
<dbReference type="AlphaFoldDB" id="A0A8D2ART3"/>
<dbReference type="GO" id="GO:2000627">
    <property type="term" value="P:positive regulation of miRNA catabolic process"/>
    <property type="evidence" value="ECO:0007669"/>
    <property type="project" value="Ensembl"/>
</dbReference>
<dbReference type="GO" id="GO:0034599">
    <property type="term" value="P:cellular response to oxidative stress"/>
    <property type="evidence" value="ECO:0007669"/>
    <property type="project" value="Ensembl"/>
</dbReference>
<dbReference type="GeneTree" id="ENSGT00940000155107"/>
<dbReference type="GO" id="GO:0043022">
    <property type="term" value="F:ribosome binding"/>
    <property type="evidence" value="ECO:0007669"/>
    <property type="project" value="Ensembl"/>
</dbReference>
<dbReference type="GO" id="GO:0010656">
    <property type="term" value="P:negative regulation of muscle cell apoptotic process"/>
    <property type="evidence" value="ECO:0007669"/>
    <property type="project" value="Ensembl"/>
</dbReference>
<dbReference type="GO" id="GO:0000122">
    <property type="term" value="P:negative regulation of transcription by RNA polymerase II"/>
    <property type="evidence" value="ECO:0007669"/>
    <property type="project" value="Ensembl"/>
</dbReference>
<dbReference type="GO" id="GO:1901223">
    <property type="term" value="P:negative regulation of non-canonical NF-kappaB signal transduction"/>
    <property type="evidence" value="ECO:0007669"/>
    <property type="project" value="Ensembl"/>
</dbReference>